<sequence>MKDFHIAPETRIGFIALKVADLQSMSDFYTKIVGFDILKQTEDTTYLGVRINQQVLLTLRHVPAKATDTLKTGLEHFAILLPHSSQLGLMLEHVQSNDIKLTGLYENGYSQAFDIIDPEGNGVEFAVDKSIELWQSMDKFDWENEVTRTIKAADILQHKSGHLSGLPSGTTIGHVQLRVKNMAATADFYTKSLGFNLKKTGDTKERFLSAGDYHHHIGVNLAGEDRDQLQLIGDNDLGLDFVNIVLPGVSEMDLLLQNLEDNGVKGYDYSAANHYLMLQDPNNIRLWFSIA</sequence>
<comment type="caution">
    <text evidence="3">The sequence shown here is derived from an EMBL/GenBank/DDBJ whole genome shotgun (WGS) entry which is preliminary data.</text>
</comment>
<accession>X0PHH7</accession>
<evidence type="ECO:0000313" key="3">
    <source>
        <dbReference type="EMBL" id="KRM36740.1"/>
    </source>
</evidence>
<keyword evidence="3" id="KW-0560">Oxidoreductase</keyword>
<dbReference type="InterPro" id="IPR018146">
    <property type="entry name" value="Glyoxalase_1_CS"/>
</dbReference>
<dbReference type="InterPro" id="IPR037523">
    <property type="entry name" value="VOC_core"/>
</dbReference>
<protein>
    <submittedName>
        <fullName evidence="3">Ring-cleavage extradiol dioxygenase</fullName>
    </submittedName>
</protein>
<dbReference type="Gene3D" id="3.10.180.10">
    <property type="entry name" value="2,3-Dihydroxybiphenyl 1,2-Dioxygenase, domain 1"/>
    <property type="match status" value="2"/>
</dbReference>
<gene>
    <name evidence="3" type="ORF">FC83_GL002615</name>
</gene>
<dbReference type="AlphaFoldDB" id="X0PHH7"/>
<keyword evidence="3" id="KW-0223">Dioxygenase</keyword>
<dbReference type="GO" id="GO:0004462">
    <property type="term" value="F:lactoylglutathione lyase activity"/>
    <property type="evidence" value="ECO:0007669"/>
    <property type="project" value="InterPro"/>
</dbReference>
<dbReference type="EMBL" id="AZGA01000002">
    <property type="protein sequence ID" value="KRM36740.1"/>
    <property type="molecule type" value="Genomic_DNA"/>
</dbReference>
<organism evidence="3 4">
    <name type="scientific">Agrilactobacillus composti DSM 18527 = JCM 14202</name>
    <dbReference type="NCBI Taxonomy" id="1423734"/>
    <lineage>
        <taxon>Bacteria</taxon>
        <taxon>Bacillati</taxon>
        <taxon>Bacillota</taxon>
        <taxon>Bacilli</taxon>
        <taxon>Lactobacillales</taxon>
        <taxon>Lactobacillaceae</taxon>
        <taxon>Agrilactobacillus</taxon>
    </lineage>
</organism>
<dbReference type="InterPro" id="IPR004360">
    <property type="entry name" value="Glyas_Fos-R_dOase_dom"/>
</dbReference>
<feature type="domain" description="VOC" evidence="2">
    <location>
        <begin position="11"/>
        <end position="128"/>
    </location>
</feature>
<dbReference type="OrthoDB" id="9792626at2"/>
<dbReference type="GO" id="GO:0051213">
    <property type="term" value="F:dioxygenase activity"/>
    <property type="evidence" value="ECO:0007669"/>
    <property type="project" value="UniProtKB-KW"/>
</dbReference>
<dbReference type="RefSeq" id="WP_035455469.1">
    <property type="nucleotide sequence ID" value="NZ_AZGA01000002.1"/>
</dbReference>
<evidence type="ECO:0000313" key="4">
    <source>
        <dbReference type="Proteomes" id="UP000051236"/>
    </source>
</evidence>
<dbReference type="PANTHER" id="PTHR43279:SF1">
    <property type="entry name" value="CATECHOL-2,3-DIOXYGENASE"/>
    <property type="match status" value="1"/>
</dbReference>
<dbReference type="PATRIC" id="fig|1423734.3.peg.2651"/>
<reference evidence="3 4" key="1">
    <citation type="journal article" date="2015" name="Genome Announc.">
        <title>Expanding the biotechnology potential of lactobacilli through comparative genomics of 213 strains and associated genera.</title>
        <authorList>
            <person name="Sun Z."/>
            <person name="Harris H.M."/>
            <person name="McCann A."/>
            <person name="Guo C."/>
            <person name="Argimon S."/>
            <person name="Zhang W."/>
            <person name="Yang X."/>
            <person name="Jeffery I.B."/>
            <person name="Cooney J.C."/>
            <person name="Kagawa T.F."/>
            <person name="Liu W."/>
            <person name="Song Y."/>
            <person name="Salvetti E."/>
            <person name="Wrobel A."/>
            <person name="Rasinkangas P."/>
            <person name="Parkhill J."/>
            <person name="Rea M.C."/>
            <person name="O'Sullivan O."/>
            <person name="Ritari J."/>
            <person name="Douillard F.P."/>
            <person name="Paul Ross R."/>
            <person name="Yang R."/>
            <person name="Briner A.E."/>
            <person name="Felis G.E."/>
            <person name="de Vos W.M."/>
            <person name="Barrangou R."/>
            <person name="Klaenhammer T.R."/>
            <person name="Caufield P.W."/>
            <person name="Cui Y."/>
            <person name="Zhang H."/>
            <person name="O'Toole P.W."/>
        </authorList>
    </citation>
    <scope>NUCLEOTIDE SEQUENCE [LARGE SCALE GENOMIC DNA]</scope>
    <source>
        <strain evidence="3 4">DSM 18527</strain>
    </source>
</reference>
<proteinExistence type="predicted"/>
<dbReference type="eggNOG" id="COG2514">
    <property type="taxonomic scope" value="Bacteria"/>
</dbReference>
<keyword evidence="4" id="KW-1185">Reference proteome</keyword>
<dbReference type="SUPFAM" id="SSF54593">
    <property type="entry name" value="Glyoxalase/Bleomycin resistance protein/Dihydroxybiphenyl dioxygenase"/>
    <property type="match status" value="2"/>
</dbReference>
<dbReference type="GO" id="GO:0046872">
    <property type="term" value="F:metal ion binding"/>
    <property type="evidence" value="ECO:0007669"/>
    <property type="project" value="UniProtKB-KW"/>
</dbReference>
<keyword evidence="1" id="KW-0479">Metal-binding</keyword>
<evidence type="ECO:0000256" key="1">
    <source>
        <dbReference type="ARBA" id="ARBA00022723"/>
    </source>
</evidence>
<evidence type="ECO:0000259" key="2">
    <source>
        <dbReference type="PROSITE" id="PS51819"/>
    </source>
</evidence>
<dbReference type="PANTHER" id="PTHR43279">
    <property type="entry name" value="CATECHOL-2,3-DIOXYGENASE"/>
    <property type="match status" value="1"/>
</dbReference>
<dbReference type="InterPro" id="IPR029068">
    <property type="entry name" value="Glyas_Bleomycin-R_OHBP_Dase"/>
</dbReference>
<feature type="domain" description="VOC" evidence="2">
    <location>
        <begin position="171"/>
        <end position="291"/>
    </location>
</feature>
<dbReference type="STRING" id="1423734.FC83_GL002615"/>
<dbReference type="PROSITE" id="PS51819">
    <property type="entry name" value="VOC"/>
    <property type="match status" value="2"/>
</dbReference>
<dbReference type="Pfam" id="PF00903">
    <property type="entry name" value="Glyoxalase"/>
    <property type="match status" value="2"/>
</dbReference>
<dbReference type="PROSITE" id="PS00934">
    <property type="entry name" value="GLYOXALASE_I_1"/>
    <property type="match status" value="1"/>
</dbReference>
<name>X0PHH7_9LACO</name>
<dbReference type="Proteomes" id="UP000051236">
    <property type="component" value="Unassembled WGS sequence"/>
</dbReference>